<evidence type="ECO:0000256" key="1">
    <source>
        <dbReference type="ARBA" id="ARBA00001974"/>
    </source>
</evidence>
<comment type="caution">
    <text evidence="9">The sequence shown here is derived from an EMBL/GenBank/DDBJ whole genome shotgun (WGS) entry which is preliminary data.</text>
</comment>
<feature type="binding site" evidence="6">
    <location>
        <position position="269"/>
    </location>
    <ligand>
        <name>FAD</name>
        <dbReference type="ChEBI" id="CHEBI:57692"/>
    </ligand>
</feature>
<feature type="binding site" evidence="6">
    <location>
        <position position="350"/>
    </location>
    <ligand>
        <name>FAD</name>
        <dbReference type="ChEBI" id="CHEBI:57692"/>
    </ligand>
</feature>
<dbReference type="Gene3D" id="3.40.50.80">
    <property type="entry name" value="Nucleotide-binding domain of ferredoxin-NADP reductase (FNR) module"/>
    <property type="match status" value="1"/>
</dbReference>
<dbReference type="Gene3D" id="2.40.30.10">
    <property type="entry name" value="Translation factors"/>
    <property type="match status" value="1"/>
</dbReference>
<dbReference type="InterPro" id="IPR001834">
    <property type="entry name" value="CBR-like"/>
</dbReference>
<dbReference type="SUPFAM" id="SSF63380">
    <property type="entry name" value="Riboflavin synthase domain-like"/>
    <property type="match status" value="1"/>
</dbReference>
<feature type="region of interest" description="Disordered" evidence="7">
    <location>
        <begin position="138"/>
        <end position="171"/>
    </location>
</feature>
<feature type="compositionally biased region" description="Basic and acidic residues" evidence="7">
    <location>
        <begin position="17"/>
        <end position="26"/>
    </location>
</feature>
<feature type="compositionally biased region" description="Low complexity" evidence="7">
    <location>
        <begin position="154"/>
        <end position="169"/>
    </location>
</feature>
<evidence type="ECO:0000313" key="9">
    <source>
        <dbReference type="EMBL" id="RUS33540.1"/>
    </source>
</evidence>
<evidence type="ECO:0000256" key="7">
    <source>
        <dbReference type="SAM" id="MobiDB-lite"/>
    </source>
</evidence>
<feature type="compositionally biased region" description="Polar residues" evidence="7">
    <location>
        <begin position="496"/>
        <end position="510"/>
    </location>
</feature>
<evidence type="ECO:0000256" key="5">
    <source>
        <dbReference type="ARBA" id="ARBA00023002"/>
    </source>
</evidence>
<accession>A0A433QUS0</accession>
<comment type="similarity">
    <text evidence="2">Belongs to the flavoprotein pyridine nucleotide cytochrome reductase family.</text>
</comment>
<evidence type="ECO:0000256" key="2">
    <source>
        <dbReference type="ARBA" id="ARBA00006105"/>
    </source>
</evidence>
<dbReference type="InterPro" id="IPR017938">
    <property type="entry name" value="Riboflavin_synthase-like_b-brl"/>
</dbReference>
<evidence type="ECO:0000259" key="8">
    <source>
        <dbReference type="PROSITE" id="PS51384"/>
    </source>
</evidence>
<dbReference type="InterPro" id="IPR008333">
    <property type="entry name" value="Cbr1-like_FAD-bd_dom"/>
</dbReference>
<feature type="domain" description="FAD-binding FR-type" evidence="8">
    <location>
        <begin position="193"/>
        <end position="302"/>
    </location>
</feature>
<protein>
    <recommendedName>
        <fullName evidence="8">FAD-binding FR-type domain-containing protein</fullName>
    </recommendedName>
</protein>
<feature type="region of interest" description="Disordered" evidence="7">
    <location>
        <begin position="1"/>
        <end position="50"/>
    </location>
</feature>
<proteinExistence type="inferred from homology"/>
<keyword evidence="5" id="KW-0560">Oxidoreductase</keyword>
<dbReference type="PANTHER" id="PTHR19370:SF184">
    <property type="entry name" value="NADH-CYTOCHROME B5 REDUCTASE-LIKE"/>
    <property type="match status" value="1"/>
</dbReference>
<dbReference type="GO" id="GO:0016491">
    <property type="term" value="F:oxidoreductase activity"/>
    <property type="evidence" value="ECO:0007669"/>
    <property type="project" value="UniProtKB-KW"/>
</dbReference>
<comment type="cofactor">
    <cofactor evidence="1 6">
        <name>FAD</name>
        <dbReference type="ChEBI" id="CHEBI:57692"/>
    </cofactor>
</comment>
<feature type="region of interest" description="Disordered" evidence="7">
    <location>
        <begin position="488"/>
        <end position="534"/>
    </location>
</feature>
<sequence length="622" mass="68919">MILKRANGTDITNDLLGLRRDTDGVPKKKPPLRRQGSGRGPKDGKEKDEFGFSSGLEKYLAPTDKEKLKQASTQVTGVTSKRGSQNFFASMLPGGSLASTMDYINSIFFQPGEMACHAHSDNAKRKLASMVTARIDNSDAMGLPSPNLLSRRNGPGSTPGSPPGKVVSPSPAPDAVFPKSIVPFLLRAPAMRNQFRRYVLIDKVNVALGEQPVVAFTFSPVHTVGEDLGLPTLPGQYVELMSQIRQEVVKRPYTIVQGSVSMEFTIYVKIYANGKMSSHLNLERQVKMEISVRGPFDITHRVEFADIIWRRPKDVDPNLALRQDSIMLNPERADGRWRHVYAIVGGTGITPILQLIQYYQYVQKEERKRSAKSAYSAALDSPQDPPIVTWINILFANRTILDVFESGQLESLATDTGNPYLRITISYVFSKPPDNWQGLSGLLDREKVEEWVRICQEQSTNEHQNSVPKPPIQGKKLSVDQLKNRGAIHKSHTIREITQSSSPAGSSARGTGQHRLRPQQERQQRAAQEPEVPTMSVTLGDMEIVSNNSGNPDKIEDISMLPLSRSPTAVGIDEIAGISGDETRQNVVIICGPDKMMGRVKTILTQMDVEEIKENSWVLTLD</sequence>
<feature type="binding site" evidence="6">
    <location>
        <position position="276"/>
    </location>
    <ligand>
        <name>FAD</name>
        <dbReference type="ChEBI" id="CHEBI:57692"/>
    </ligand>
</feature>
<reference evidence="9 10" key="1">
    <citation type="journal article" date="2018" name="New Phytol.">
        <title>Phylogenomics of Endogonaceae and evolution of mycorrhizas within Mucoromycota.</title>
        <authorList>
            <person name="Chang Y."/>
            <person name="Desiro A."/>
            <person name="Na H."/>
            <person name="Sandor L."/>
            <person name="Lipzen A."/>
            <person name="Clum A."/>
            <person name="Barry K."/>
            <person name="Grigoriev I.V."/>
            <person name="Martin F.M."/>
            <person name="Stajich J.E."/>
            <person name="Smith M.E."/>
            <person name="Bonito G."/>
            <person name="Spatafora J.W."/>
        </authorList>
    </citation>
    <scope>NUCLEOTIDE SEQUENCE [LARGE SCALE GENOMIC DNA]</scope>
    <source>
        <strain evidence="9 10">AD002</strain>
    </source>
</reference>
<dbReference type="InterPro" id="IPR001433">
    <property type="entry name" value="OxRdtase_FAD/NAD-bd"/>
</dbReference>
<feature type="compositionally biased region" description="Basic and acidic residues" evidence="7">
    <location>
        <begin position="40"/>
        <end position="50"/>
    </location>
</feature>
<dbReference type="Pfam" id="PF00175">
    <property type="entry name" value="NAD_binding_1"/>
    <property type="match status" value="1"/>
</dbReference>
<dbReference type="Proteomes" id="UP000274822">
    <property type="component" value="Unassembled WGS sequence"/>
</dbReference>
<dbReference type="InterPro" id="IPR039261">
    <property type="entry name" value="FNR_nucleotide-bd"/>
</dbReference>
<dbReference type="EMBL" id="RBNJ01001112">
    <property type="protein sequence ID" value="RUS33540.1"/>
    <property type="molecule type" value="Genomic_DNA"/>
</dbReference>
<keyword evidence="10" id="KW-1185">Reference proteome</keyword>
<name>A0A433QUS0_9FUNG</name>
<dbReference type="SUPFAM" id="SSF52343">
    <property type="entry name" value="Ferredoxin reductase-like, C-terminal NADP-linked domain"/>
    <property type="match status" value="1"/>
</dbReference>
<evidence type="ECO:0000256" key="3">
    <source>
        <dbReference type="ARBA" id="ARBA00022630"/>
    </source>
</evidence>
<organism evidence="9 10">
    <name type="scientific">Jimgerdemannia flammicorona</name>
    <dbReference type="NCBI Taxonomy" id="994334"/>
    <lineage>
        <taxon>Eukaryota</taxon>
        <taxon>Fungi</taxon>
        <taxon>Fungi incertae sedis</taxon>
        <taxon>Mucoromycota</taxon>
        <taxon>Mucoromycotina</taxon>
        <taxon>Endogonomycetes</taxon>
        <taxon>Endogonales</taxon>
        <taxon>Endogonaceae</taxon>
        <taxon>Jimgerdemannia</taxon>
    </lineage>
</organism>
<evidence type="ECO:0000256" key="4">
    <source>
        <dbReference type="ARBA" id="ARBA00022827"/>
    </source>
</evidence>
<feature type="binding site" evidence="6">
    <location>
        <position position="277"/>
    </location>
    <ligand>
        <name>FAD</name>
        <dbReference type="ChEBI" id="CHEBI:57692"/>
    </ligand>
</feature>
<evidence type="ECO:0000313" key="10">
    <source>
        <dbReference type="Proteomes" id="UP000274822"/>
    </source>
</evidence>
<feature type="binding site" evidence="6">
    <location>
        <position position="252"/>
    </location>
    <ligand>
        <name>FAD</name>
        <dbReference type="ChEBI" id="CHEBI:57692"/>
    </ligand>
</feature>
<keyword evidence="4 6" id="KW-0274">FAD</keyword>
<feature type="binding site" evidence="6">
    <location>
        <position position="275"/>
    </location>
    <ligand>
        <name>FAD</name>
        <dbReference type="ChEBI" id="CHEBI:57692"/>
    </ligand>
</feature>
<evidence type="ECO:0000256" key="6">
    <source>
        <dbReference type="PIRSR" id="PIRSR601834-1"/>
    </source>
</evidence>
<dbReference type="Pfam" id="PF00970">
    <property type="entry name" value="FAD_binding_6"/>
    <property type="match status" value="1"/>
</dbReference>
<dbReference type="AlphaFoldDB" id="A0A433QUS0"/>
<dbReference type="InterPro" id="IPR017927">
    <property type="entry name" value="FAD-bd_FR_type"/>
</dbReference>
<feature type="binding site" evidence="6">
    <location>
        <position position="251"/>
    </location>
    <ligand>
        <name>FAD</name>
        <dbReference type="ChEBI" id="CHEBI:57692"/>
    </ligand>
</feature>
<gene>
    <name evidence="9" type="ORF">BC938DRAFT_471158</name>
</gene>
<keyword evidence="3 6" id="KW-0285">Flavoprotein</keyword>
<feature type="binding site" evidence="6">
    <location>
        <position position="253"/>
    </location>
    <ligand>
        <name>FAD</name>
        <dbReference type="ChEBI" id="CHEBI:57692"/>
    </ligand>
</feature>
<dbReference type="PROSITE" id="PS51384">
    <property type="entry name" value="FAD_FR"/>
    <property type="match status" value="1"/>
</dbReference>
<dbReference type="PANTHER" id="PTHR19370">
    <property type="entry name" value="NADH-CYTOCHROME B5 REDUCTASE"/>
    <property type="match status" value="1"/>
</dbReference>